<evidence type="ECO:0000256" key="5">
    <source>
        <dbReference type="ARBA" id="ARBA00022927"/>
    </source>
</evidence>
<comment type="subcellular location">
    <subcellularLocation>
        <location evidence="1">Membrane</location>
        <topology evidence="1">Single-pass type IV membrane protein</topology>
    </subcellularLocation>
</comment>
<dbReference type="GO" id="GO:0000149">
    <property type="term" value="F:SNARE binding"/>
    <property type="evidence" value="ECO:0007669"/>
    <property type="project" value="TreeGrafter"/>
</dbReference>
<dbReference type="Pfam" id="PF05008">
    <property type="entry name" value="V-SNARE"/>
    <property type="match status" value="1"/>
</dbReference>
<dbReference type="GO" id="GO:0031902">
    <property type="term" value="C:late endosome membrane"/>
    <property type="evidence" value="ECO:0007669"/>
    <property type="project" value="TreeGrafter"/>
</dbReference>
<dbReference type="Gene3D" id="1.20.58.400">
    <property type="entry name" value="t-snare proteins"/>
    <property type="match status" value="1"/>
</dbReference>
<dbReference type="GO" id="GO:0031201">
    <property type="term" value="C:SNARE complex"/>
    <property type="evidence" value="ECO:0007669"/>
    <property type="project" value="TreeGrafter"/>
</dbReference>
<dbReference type="GO" id="GO:0012507">
    <property type="term" value="C:ER to Golgi transport vesicle membrane"/>
    <property type="evidence" value="ECO:0007669"/>
    <property type="project" value="TreeGrafter"/>
</dbReference>
<keyword evidence="13" id="KW-1185">Reference proteome</keyword>
<keyword evidence="7 9" id="KW-0175">Coiled coil</keyword>
<evidence type="ECO:0000259" key="11">
    <source>
        <dbReference type="Pfam" id="PF05008"/>
    </source>
</evidence>
<dbReference type="GO" id="GO:0042147">
    <property type="term" value="P:retrograde transport, endosome to Golgi"/>
    <property type="evidence" value="ECO:0007669"/>
    <property type="project" value="TreeGrafter"/>
</dbReference>
<dbReference type="GO" id="GO:0006886">
    <property type="term" value="P:intracellular protein transport"/>
    <property type="evidence" value="ECO:0007669"/>
    <property type="project" value="InterPro"/>
</dbReference>
<evidence type="ECO:0000256" key="3">
    <source>
        <dbReference type="ARBA" id="ARBA00022448"/>
    </source>
</evidence>
<dbReference type="PANTHER" id="PTHR21230:SF26">
    <property type="entry name" value="VESICLE TRANSPORT THROUGH INTERACTION WITH T-SNARES HOMOLOG 1A"/>
    <property type="match status" value="1"/>
</dbReference>
<evidence type="ECO:0000256" key="9">
    <source>
        <dbReference type="SAM" id="Coils"/>
    </source>
</evidence>
<name>A0A507FQW2_9FUNG</name>
<evidence type="ECO:0000256" key="4">
    <source>
        <dbReference type="ARBA" id="ARBA00022692"/>
    </source>
</evidence>
<dbReference type="AlphaFoldDB" id="A0A507FQW2"/>
<dbReference type="GO" id="GO:0005789">
    <property type="term" value="C:endoplasmic reticulum membrane"/>
    <property type="evidence" value="ECO:0007669"/>
    <property type="project" value="TreeGrafter"/>
</dbReference>
<dbReference type="EMBL" id="QEAP01000001">
    <property type="protein sequence ID" value="TPX78652.1"/>
    <property type="molecule type" value="Genomic_DNA"/>
</dbReference>
<dbReference type="SUPFAM" id="SSF58038">
    <property type="entry name" value="SNARE fusion complex"/>
    <property type="match status" value="1"/>
</dbReference>
<dbReference type="GO" id="GO:0006891">
    <property type="term" value="P:intra-Golgi vesicle-mediated transport"/>
    <property type="evidence" value="ECO:0007669"/>
    <property type="project" value="TreeGrafter"/>
</dbReference>
<evidence type="ECO:0000256" key="7">
    <source>
        <dbReference type="ARBA" id="ARBA00023054"/>
    </source>
</evidence>
<feature type="coiled-coil region" evidence="9">
    <location>
        <begin position="32"/>
        <end position="59"/>
    </location>
</feature>
<dbReference type="GO" id="GO:0048280">
    <property type="term" value="P:vesicle fusion with Golgi apparatus"/>
    <property type="evidence" value="ECO:0007669"/>
    <property type="project" value="TreeGrafter"/>
</dbReference>
<keyword evidence="5" id="KW-0653">Protein transport</keyword>
<keyword evidence="4 10" id="KW-0812">Transmembrane</keyword>
<feature type="domain" description="Vesicle transport v-SNARE N-terminal" evidence="11">
    <location>
        <begin position="23"/>
        <end position="91"/>
    </location>
</feature>
<accession>A0A507FQW2</accession>
<dbReference type="STRING" id="246404.A0A507FQW2"/>
<keyword evidence="3" id="KW-0813">Transport</keyword>
<dbReference type="GO" id="GO:0006896">
    <property type="term" value="P:Golgi to vacuole transport"/>
    <property type="evidence" value="ECO:0007669"/>
    <property type="project" value="TreeGrafter"/>
</dbReference>
<organism evidence="12 13">
    <name type="scientific">Chytriomyces confervae</name>
    <dbReference type="NCBI Taxonomy" id="246404"/>
    <lineage>
        <taxon>Eukaryota</taxon>
        <taxon>Fungi</taxon>
        <taxon>Fungi incertae sedis</taxon>
        <taxon>Chytridiomycota</taxon>
        <taxon>Chytridiomycota incertae sedis</taxon>
        <taxon>Chytridiomycetes</taxon>
        <taxon>Chytridiales</taxon>
        <taxon>Chytriomycetaceae</taxon>
        <taxon>Chytriomyces</taxon>
    </lineage>
</organism>
<dbReference type="OrthoDB" id="430637at2759"/>
<evidence type="ECO:0000256" key="2">
    <source>
        <dbReference type="ARBA" id="ARBA00006108"/>
    </source>
</evidence>
<evidence type="ECO:0000256" key="1">
    <source>
        <dbReference type="ARBA" id="ARBA00004211"/>
    </source>
</evidence>
<keyword evidence="6 10" id="KW-1133">Transmembrane helix</keyword>
<dbReference type="GO" id="GO:0005794">
    <property type="term" value="C:Golgi apparatus"/>
    <property type="evidence" value="ECO:0007669"/>
    <property type="project" value="TreeGrafter"/>
</dbReference>
<keyword evidence="8 10" id="KW-0472">Membrane</keyword>
<protein>
    <recommendedName>
        <fullName evidence="11">Vesicle transport v-SNARE N-terminal domain-containing protein</fullName>
    </recommendedName>
</protein>
<evidence type="ECO:0000313" key="12">
    <source>
        <dbReference type="EMBL" id="TPX78652.1"/>
    </source>
</evidence>
<comment type="similarity">
    <text evidence="2">Belongs to the VTI1 family.</text>
</comment>
<dbReference type="FunFam" id="1.20.5.110:FF:000002">
    <property type="entry name" value="Vesicle transport through interaction with t-SNAREsB"/>
    <property type="match status" value="1"/>
</dbReference>
<feature type="transmembrane region" description="Helical" evidence="10">
    <location>
        <begin position="202"/>
        <end position="221"/>
    </location>
</feature>
<dbReference type="CDD" id="cd15862">
    <property type="entry name" value="SNARE_Vti1"/>
    <property type="match status" value="1"/>
</dbReference>
<comment type="caution">
    <text evidence="12">The sequence shown here is derived from an EMBL/GenBank/DDBJ whole genome shotgun (WGS) entry which is preliminary data.</text>
</comment>
<dbReference type="SUPFAM" id="SSF47661">
    <property type="entry name" value="t-snare proteins"/>
    <property type="match status" value="1"/>
</dbReference>
<dbReference type="GO" id="GO:0005829">
    <property type="term" value="C:cytosol"/>
    <property type="evidence" value="ECO:0007669"/>
    <property type="project" value="GOC"/>
</dbReference>
<dbReference type="PANTHER" id="PTHR21230">
    <property type="entry name" value="VESICLE TRANSPORT V-SNARE PROTEIN VTI1-RELATED"/>
    <property type="match status" value="1"/>
</dbReference>
<evidence type="ECO:0000256" key="6">
    <source>
        <dbReference type="ARBA" id="ARBA00022989"/>
    </source>
</evidence>
<evidence type="ECO:0000256" key="10">
    <source>
        <dbReference type="SAM" id="Phobius"/>
    </source>
</evidence>
<sequence>MDTLKGEFETLRLAIREKIDVRLPELTGSSAVQERRLVLNQLARDIEEAEEIVAEMDTTIGGLSTQQRLKMTAFTRTCRDTLKAAKRDLQKFSTGSAFASDRAALFAGATPASTVIDVGSNEQRSRLLNGTERLQSGSQRIENIQRIALESETIGVGTLGDLSRQREQILDRSDNWITQSTGVLRGMQWQLSVSPGNTKWSLIQYGTIALLVLMIGVSFYLKFVR</sequence>
<dbReference type="InterPro" id="IPR038407">
    <property type="entry name" value="v-SNARE_N_sf"/>
</dbReference>
<gene>
    <name evidence="12" type="ORF">CcCBS67573_g00036</name>
</gene>
<evidence type="ECO:0000313" key="13">
    <source>
        <dbReference type="Proteomes" id="UP000320333"/>
    </source>
</evidence>
<dbReference type="Gene3D" id="1.20.5.110">
    <property type="match status" value="1"/>
</dbReference>
<evidence type="ECO:0000256" key="8">
    <source>
        <dbReference type="ARBA" id="ARBA00023136"/>
    </source>
</evidence>
<reference evidence="12 13" key="1">
    <citation type="journal article" date="2019" name="Sci. Rep.">
        <title>Comparative genomics of chytrid fungi reveal insights into the obligate biotrophic and pathogenic lifestyle of Synchytrium endobioticum.</title>
        <authorList>
            <person name="van de Vossenberg B.T.L.H."/>
            <person name="Warris S."/>
            <person name="Nguyen H.D.T."/>
            <person name="van Gent-Pelzer M.P.E."/>
            <person name="Joly D.L."/>
            <person name="van de Geest H.C."/>
            <person name="Bonants P.J.M."/>
            <person name="Smith D.S."/>
            <person name="Levesque C.A."/>
            <person name="van der Lee T.A.J."/>
        </authorList>
    </citation>
    <scope>NUCLEOTIDE SEQUENCE [LARGE SCALE GENOMIC DNA]</scope>
    <source>
        <strain evidence="12 13">CBS 675.73</strain>
    </source>
</reference>
<proteinExistence type="inferred from homology"/>
<dbReference type="Proteomes" id="UP000320333">
    <property type="component" value="Unassembled WGS sequence"/>
</dbReference>
<dbReference type="GO" id="GO:0016236">
    <property type="term" value="P:macroautophagy"/>
    <property type="evidence" value="ECO:0007669"/>
    <property type="project" value="TreeGrafter"/>
</dbReference>
<dbReference type="GO" id="GO:0005484">
    <property type="term" value="F:SNAP receptor activity"/>
    <property type="evidence" value="ECO:0007669"/>
    <property type="project" value="TreeGrafter"/>
</dbReference>
<dbReference type="InterPro" id="IPR010989">
    <property type="entry name" value="SNARE"/>
</dbReference>
<dbReference type="InterPro" id="IPR007705">
    <property type="entry name" value="Vesicle_trsprt_v-SNARE_N"/>
</dbReference>